<feature type="compositionally biased region" description="Basic and acidic residues" evidence="1">
    <location>
        <begin position="129"/>
        <end position="139"/>
    </location>
</feature>
<protein>
    <submittedName>
        <fullName evidence="2">Uncharacterized protein</fullName>
    </submittedName>
</protein>
<keyword evidence="3" id="KW-1185">Reference proteome</keyword>
<proteinExistence type="predicted"/>
<dbReference type="Proteomes" id="UP001066276">
    <property type="component" value="Chromosome 9"/>
</dbReference>
<gene>
    <name evidence="2" type="ORF">NDU88_007528</name>
</gene>
<sequence length="145" mass="15666">MHLLGSLRNPYTREAHSPAHAAHVSCRAGTAAPGKQRAHPLFATPYCPPPVPLLRVARLQHGSTHRPATPSSLELQAPAPGKAWLASAAPDTAPPAPRGTSHSRHLQSISTTVYAAWLVPRKRQPGYLHEPEAEPDFKRLTRPPS</sequence>
<organism evidence="2 3">
    <name type="scientific">Pleurodeles waltl</name>
    <name type="common">Iberian ribbed newt</name>
    <dbReference type="NCBI Taxonomy" id="8319"/>
    <lineage>
        <taxon>Eukaryota</taxon>
        <taxon>Metazoa</taxon>
        <taxon>Chordata</taxon>
        <taxon>Craniata</taxon>
        <taxon>Vertebrata</taxon>
        <taxon>Euteleostomi</taxon>
        <taxon>Amphibia</taxon>
        <taxon>Batrachia</taxon>
        <taxon>Caudata</taxon>
        <taxon>Salamandroidea</taxon>
        <taxon>Salamandridae</taxon>
        <taxon>Pleurodelinae</taxon>
        <taxon>Pleurodeles</taxon>
    </lineage>
</organism>
<reference evidence="2" key="1">
    <citation type="journal article" date="2022" name="bioRxiv">
        <title>Sequencing and chromosome-scale assembly of the giantPleurodeles waltlgenome.</title>
        <authorList>
            <person name="Brown T."/>
            <person name="Elewa A."/>
            <person name="Iarovenko S."/>
            <person name="Subramanian E."/>
            <person name="Araus A.J."/>
            <person name="Petzold A."/>
            <person name="Susuki M."/>
            <person name="Suzuki K.-i.T."/>
            <person name="Hayashi T."/>
            <person name="Toyoda A."/>
            <person name="Oliveira C."/>
            <person name="Osipova E."/>
            <person name="Leigh N.D."/>
            <person name="Simon A."/>
            <person name="Yun M.H."/>
        </authorList>
    </citation>
    <scope>NUCLEOTIDE SEQUENCE</scope>
    <source>
        <strain evidence="2">20211129_DDA</strain>
        <tissue evidence="2">Liver</tissue>
    </source>
</reference>
<feature type="region of interest" description="Disordered" evidence="1">
    <location>
        <begin position="126"/>
        <end position="145"/>
    </location>
</feature>
<name>A0AAV7NAG0_PLEWA</name>
<dbReference type="AlphaFoldDB" id="A0AAV7NAG0"/>
<accession>A0AAV7NAG0</accession>
<comment type="caution">
    <text evidence="2">The sequence shown here is derived from an EMBL/GenBank/DDBJ whole genome shotgun (WGS) entry which is preliminary data.</text>
</comment>
<evidence type="ECO:0000256" key="1">
    <source>
        <dbReference type="SAM" id="MobiDB-lite"/>
    </source>
</evidence>
<evidence type="ECO:0000313" key="3">
    <source>
        <dbReference type="Proteomes" id="UP001066276"/>
    </source>
</evidence>
<evidence type="ECO:0000313" key="2">
    <source>
        <dbReference type="EMBL" id="KAJ1110173.1"/>
    </source>
</evidence>
<feature type="region of interest" description="Disordered" evidence="1">
    <location>
        <begin position="60"/>
        <end position="107"/>
    </location>
</feature>
<dbReference type="EMBL" id="JANPWB010000013">
    <property type="protein sequence ID" value="KAJ1110173.1"/>
    <property type="molecule type" value="Genomic_DNA"/>
</dbReference>